<name>A0A8S3ZTP1_9EUPU</name>
<sequence>PQGNMSYRIVLQLHVTTFSTISETSILETLNNDVYNLTNASHLYKPYRVTVTPYFE</sequence>
<keyword evidence="2" id="KW-1185">Reference proteome</keyword>
<organism evidence="1 2">
    <name type="scientific">Candidula unifasciata</name>
    <dbReference type="NCBI Taxonomy" id="100452"/>
    <lineage>
        <taxon>Eukaryota</taxon>
        <taxon>Metazoa</taxon>
        <taxon>Spiralia</taxon>
        <taxon>Lophotrochozoa</taxon>
        <taxon>Mollusca</taxon>
        <taxon>Gastropoda</taxon>
        <taxon>Heterobranchia</taxon>
        <taxon>Euthyneura</taxon>
        <taxon>Panpulmonata</taxon>
        <taxon>Eupulmonata</taxon>
        <taxon>Stylommatophora</taxon>
        <taxon>Helicina</taxon>
        <taxon>Helicoidea</taxon>
        <taxon>Geomitridae</taxon>
        <taxon>Candidula</taxon>
    </lineage>
</organism>
<feature type="non-terminal residue" evidence="1">
    <location>
        <position position="1"/>
    </location>
</feature>
<feature type="non-terminal residue" evidence="1">
    <location>
        <position position="56"/>
    </location>
</feature>
<reference evidence="1" key="1">
    <citation type="submission" date="2021-04" db="EMBL/GenBank/DDBJ databases">
        <authorList>
            <consortium name="Molecular Ecology Group"/>
        </authorList>
    </citation>
    <scope>NUCLEOTIDE SEQUENCE</scope>
</reference>
<gene>
    <name evidence="1" type="ORF">CUNI_LOCUS16838</name>
</gene>
<comment type="caution">
    <text evidence="1">The sequence shown here is derived from an EMBL/GenBank/DDBJ whole genome shotgun (WGS) entry which is preliminary data.</text>
</comment>
<dbReference type="AlphaFoldDB" id="A0A8S3ZTP1"/>
<evidence type="ECO:0000313" key="1">
    <source>
        <dbReference type="EMBL" id="CAG5131280.1"/>
    </source>
</evidence>
<proteinExistence type="predicted"/>
<evidence type="ECO:0000313" key="2">
    <source>
        <dbReference type="Proteomes" id="UP000678393"/>
    </source>
</evidence>
<accession>A0A8S3ZTP1</accession>
<protein>
    <submittedName>
        <fullName evidence="1">Uncharacterized protein</fullName>
    </submittedName>
</protein>
<dbReference type="Proteomes" id="UP000678393">
    <property type="component" value="Unassembled WGS sequence"/>
</dbReference>
<dbReference type="EMBL" id="CAJHNH020004557">
    <property type="protein sequence ID" value="CAG5131280.1"/>
    <property type="molecule type" value="Genomic_DNA"/>
</dbReference>